<dbReference type="SMR" id="A2DR20"/>
<name>A2DR20_TRIV3</name>
<reference evidence="4" key="2">
    <citation type="journal article" date="2007" name="Science">
        <title>Draft genome sequence of the sexually transmitted pathogen Trichomonas vaginalis.</title>
        <authorList>
            <person name="Carlton J.M."/>
            <person name="Hirt R.P."/>
            <person name="Silva J.C."/>
            <person name="Delcher A.L."/>
            <person name="Schatz M."/>
            <person name="Zhao Q."/>
            <person name="Wortman J.R."/>
            <person name="Bidwell S.L."/>
            <person name="Alsmark U.C.M."/>
            <person name="Besteiro S."/>
            <person name="Sicheritz-Ponten T."/>
            <person name="Noel C.J."/>
            <person name="Dacks J.B."/>
            <person name="Foster P.G."/>
            <person name="Simillion C."/>
            <person name="Van de Peer Y."/>
            <person name="Miranda-Saavedra D."/>
            <person name="Barton G.J."/>
            <person name="Westrop G.D."/>
            <person name="Mueller S."/>
            <person name="Dessi D."/>
            <person name="Fiori P.L."/>
            <person name="Ren Q."/>
            <person name="Paulsen I."/>
            <person name="Zhang H."/>
            <person name="Bastida-Corcuera F.D."/>
            <person name="Simoes-Barbosa A."/>
            <person name="Brown M.T."/>
            <person name="Hayes R.D."/>
            <person name="Mukherjee M."/>
            <person name="Okumura C.Y."/>
            <person name="Schneider R."/>
            <person name="Smith A.J."/>
            <person name="Vanacova S."/>
            <person name="Villalvazo M."/>
            <person name="Haas B.J."/>
            <person name="Pertea M."/>
            <person name="Feldblyum T.V."/>
            <person name="Utterback T.R."/>
            <person name="Shu C.L."/>
            <person name="Osoegawa K."/>
            <person name="de Jong P.J."/>
            <person name="Hrdy I."/>
            <person name="Horvathova L."/>
            <person name="Zubacova Z."/>
            <person name="Dolezal P."/>
            <person name="Malik S.B."/>
            <person name="Logsdon J.M. Jr."/>
            <person name="Henze K."/>
            <person name="Gupta A."/>
            <person name="Wang C.C."/>
            <person name="Dunne R.L."/>
            <person name="Upcroft J.A."/>
            <person name="Upcroft P."/>
            <person name="White O."/>
            <person name="Salzberg S.L."/>
            <person name="Tang P."/>
            <person name="Chiu C.-H."/>
            <person name="Lee Y.-S."/>
            <person name="Embley T.M."/>
            <person name="Coombs G.H."/>
            <person name="Mottram J.C."/>
            <person name="Tachezy J."/>
            <person name="Fraser-Liggett C.M."/>
            <person name="Johnson P.J."/>
        </authorList>
    </citation>
    <scope>NUCLEOTIDE SEQUENCE [LARGE SCALE GENOMIC DNA]</scope>
    <source>
        <strain evidence="4">G3</strain>
    </source>
</reference>
<dbReference type="SUPFAM" id="SSF47370">
    <property type="entry name" value="Bromodomain"/>
    <property type="match status" value="1"/>
</dbReference>
<evidence type="ECO:0000256" key="1">
    <source>
        <dbReference type="ARBA" id="ARBA00023117"/>
    </source>
</evidence>
<dbReference type="OrthoDB" id="21449at2759"/>
<keyword evidence="1 2" id="KW-0103">Bromodomain</keyword>
<reference evidence="4" key="1">
    <citation type="submission" date="2006-10" db="EMBL/GenBank/DDBJ databases">
        <authorList>
            <person name="Amadeo P."/>
            <person name="Zhao Q."/>
            <person name="Wortman J."/>
            <person name="Fraser-Liggett C."/>
            <person name="Carlton J."/>
        </authorList>
    </citation>
    <scope>NUCLEOTIDE SEQUENCE</scope>
    <source>
        <strain evidence="4">G3</strain>
    </source>
</reference>
<dbReference type="Pfam" id="PF00439">
    <property type="entry name" value="Bromodomain"/>
    <property type="match status" value="1"/>
</dbReference>
<dbReference type="AlphaFoldDB" id="A2DR20"/>
<organism evidence="4 5">
    <name type="scientific">Trichomonas vaginalis (strain ATCC PRA-98 / G3)</name>
    <dbReference type="NCBI Taxonomy" id="412133"/>
    <lineage>
        <taxon>Eukaryota</taxon>
        <taxon>Metamonada</taxon>
        <taxon>Parabasalia</taxon>
        <taxon>Trichomonadida</taxon>
        <taxon>Trichomonadidae</taxon>
        <taxon>Trichomonas</taxon>
    </lineage>
</organism>
<feature type="domain" description="Bromo" evidence="3">
    <location>
        <begin position="5"/>
        <end position="77"/>
    </location>
</feature>
<gene>
    <name evidence="4" type="ORF">TVAG_303380</name>
</gene>
<dbReference type="InParanoid" id="A2DR20"/>
<evidence type="ECO:0000259" key="3">
    <source>
        <dbReference type="PROSITE" id="PS50014"/>
    </source>
</evidence>
<dbReference type="EMBL" id="DS113234">
    <property type="protein sequence ID" value="EAY17119.1"/>
    <property type="molecule type" value="Genomic_DNA"/>
</dbReference>
<dbReference type="PRINTS" id="PR00503">
    <property type="entry name" value="BROMODOMAIN"/>
</dbReference>
<dbReference type="InterPro" id="IPR001487">
    <property type="entry name" value="Bromodomain"/>
</dbReference>
<accession>A2DR20</accession>
<proteinExistence type="predicted"/>
<dbReference type="PANTHER" id="PTHR45926">
    <property type="entry name" value="OSJNBA0053K19.4 PROTEIN"/>
    <property type="match status" value="1"/>
</dbReference>
<dbReference type="RefSeq" id="XP_001329342.1">
    <property type="nucleotide sequence ID" value="XM_001329307.1"/>
</dbReference>
<dbReference type="KEGG" id="tva:4775134"/>
<dbReference type="VEuPathDB" id="TrichDB:TVAGG3_0694600"/>
<dbReference type="PROSITE" id="PS50014">
    <property type="entry name" value="BROMODOMAIN_2"/>
    <property type="match status" value="1"/>
</dbReference>
<dbReference type="InterPro" id="IPR036427">
    <property type="entry name" value="Bromodomain-like_sf"/>
</dbReference>
<dbReference type="VEuPathDB" id="TrichDB:TVAG_303380"/>
<evidence type="ECO:0000256" key="2">
    <source>
        <dbReference type="PROSITE-ProRule" id="PRU00035"/>
    </source>
</evidence>
<dbReference type="CDD" id="cd04369">
    <property type="entry name" value="Bromodomain"/>
    <property type="match status" value="1"/>
</dbReference>
<dbReference type="Proteomes" id="UP000001542">
    <property type="component" value="Unassembled WGS sequence"/>
</dbReference>
<keyword evidence="5" id="KW-1185">Reference proteome</keyword>
<evidence type="ECO:0000313" key="4">
    <source>
        <dbReference type="EMBL" id="EAY17119.1"/>
    </source>
</evidence>
<evidence type="ECO:0000313" key="5">
    <source>
        <dbReference type="Proteomes" id="UP000001542"/>
    </source>
</evidence>
<sequence length="132" mass="15677">MNYLYKWNLTAPFRAGLDPSQELYKEYKEKSLEPIDLNTVKVALWAGNYENIDKFLGDLKAVFENAKTFHGSGTVIYMMAEEILIYIKNQEQYKNMSEDEKWLLELMQIQNRLEDHIKNKPEEFCQSFIPVR</sequence>
<dbReference type="Gene3D" id="1.20.920.10">
    <property type="entry name" value="Bromodomain-like"/>
    <property type="match status" value="1"/>
</dbReference>
<protein>
    <submittedName>
        <fullName evidence="4">Bromodomain containing protein</fullName>
    </submittedName>
</protein>